<feature type="compositionally biased region" description="Basic residues" evidence="1">
    <location>
        <begin position="295"/>
        <end position="305"/>
    </location>
</feature>
<dbReference type="AlphaFoldDB" id="A0A1B6H870"/>
<name>A0A1B6H870_9HEMI</name>
<feature type="region of interest" description="Disordered" evidence="1">
    <location>
        <begin position="255"/>
        <end position="312"/>
    </location>
</feature>
<protein>
    <submittedName>
        <fullName evidence="2">Uncharacterized protein</fullName>
    </submittedName>
</protein>
<organism evidence="2">
    <name type="scientific">Homalodisca liturata</name>
    <dbReference type="NCBI Taxonomy" id="320908"/>
    <lineage>
        <taxon>Eukaryota</taxon>
        <taxon>Metazoa</taxon>
        <taxon>Ecdysozoa</taxon>
        <taxon>Arthropoda</taxon>
        <taxon>Hexapoda</taxon>
        <taxon>Insecta</taxon>
        <taxon>Pterygota</taxon>
        <taxon>Neoptera</taxon>
        <taxon>Paraneoptera</taxon>
        <taxon>Hemiptera</taxon>
        <taxon>Auchenorrhyncha</taxon>
        <taxon>Membracoidea</taxon>
        <taxon>Cicadellidae</taxon>
        <taxon>Cicadellinae</taxon>
        <taxon>Proconiini</taxon>
        <taxon>Homalodisca</taxon>
    </lineage>
</organism>
<evidence type="ECO:0000313" key="2">
    <source>
        <dbReference type="EMBL" id="JAS70862.1"/>
    </source>
</evidence>
<accession>A0A1B6H870</accession>
<evidence type="ECO:0000256" key="1">
    <source>
        <dbReference type="SAM" id="MobiDB-lite"/>
    </source>
</evidence>
<feature type="compositionally biased region" description="Basic residues" evidence="1">
    <location>
        <begin position="275"/>
        <end position="287"/>
    </location>
</feature>
<feature type="region of interest" description="Disordered" evidence="1">
    <location>
        <begin position="127"/>
        <end position="156"/>
    </location>
</feature>
<feature type="non-terminal residue" evidence="2">
    <location>
        <position position="1"/>
    </location>
</feature>
<dbReference type="EMBL" id="GECU01036844">
    <property type="protein sequence ID" value="JAS70862.1"/>
    <property type="molecule type" value="Transcribed_RNA"/>
</dbReference>
<sequence>QNILDTDPVPYPPTVIVSPPINGSSRCPCSYCKLHFIALETNFRTLFAMRSNRMCLEIDKNRILSKMFVNVDENKMENDNLLKLIEETIPESEQIIPDPTKTGIEEDTLISEPALDKTLTNVENELPVQEENGSKTLADQKTSQMESRSEYSNLPPKKRKAFVTEIETGECQITQTKKAKTDDEIGKKTTSEDIVTEMTLMANETECLDSKEEPRKPVHIKECSLVLKKCPSVYDKFSPVKMVKSVNGVYRVLPDNSVDFSNSSPQHEDIPETHRKSRHEKCHKHKRSKEERRLRKERKRLKKLRKQELSDY</sequence>
<reference evidence="2" key="1">
    <citation type="submission" date="2015-11" db="EMBL/GenBank/DDBJ databases">
        <title>De novo transcriptome assembly of four potential Pierce s Disease insect vectors from Arizona vineyards.</title>
        <authorList>
            <person name="Tassone E.E."/>
        </authorList>
    </citation>
    <scope>NUCLEOTIDE SEQUENCE</scope>
</reference>
<proteinExistence type="predicted"/>
<gene>
    <name evidence="2" type="ORF">g.44648</name>
</gene>
<feature type="compositionally biased region" description="Polar residues" evidence="1">
    <location>
        <begin position="134"/>
        <end position="152"/>
    </location>
</feature>